<name>A0A8S1P1Y4_PARPR</name>
<comment type="caution">
    <text evidence="1">The sequence shown here is derived from an EMBL/GenBank/DDBJ whole genome shotgun (WGS) entry which is preliminary data.</text>
</comment>
<evidence type="ECO:0000313" key="1">
    <source>
        <dbReference type="EMBL" id="CAD8097013.1"/>
    </source>
</evidence>
<sequence>MQQYQGQMNIQKQIYNYDLIKSSRELKEQNIEMVNFKLQVLCWRLSHLKIFQMRYLGQAKSLRILEWPNRMNMPLLHISNLTKLIQNLGHRHLHGSKNMVLTQNWQSYTIIFCSYLMSRSRCKLGV</sequence>
<organism evidence="1 2">
    <name type="scientific">Paramecium primaurelia</name>
    <dbReference type="NCBI Taxonomy" id="5886"/>
    <lineage>
        <taxon>Eukaryota</taxon>
        <taxon>Sar</taxon>
        <taxon>Alveolata</taxon>
        <taxon>Ciliophora</taxon>
        <taxon>Intramacronucleata</taxon>
        <taxon>Oligohymenophorea</taxon>
        <taxon>Peniculida</taxon>
        <taxon>Parameciidae</taxon>
        <taxon>Paramecium</taxon>
    </lineage>
</organism>
<accession>A0A8S1P1Y4</accession>
<gene>
    <name evidence="1" type="ORF">PPRIM_AZ9-3.1.T1030008</name>
</gene>
<reference evidence="1" key="1">
    <citation type="submission" date="2021-01" db="EMBL/GenBank/DDBJ databases">
        <authorList>
            <consortium name="Genoscope - CEA"/>
            <person name="William W."/>
        </authorList>
    </citation>
    <scope>NUCLEOTIDE SEQUENCE</scope>
</reference>
<protein>
    <submittedName>
        <fullName evidence="1">Uncharacterized protein</fullName>
    </submittedName>
</protein>
<proteinExistence type="predicted"/>
<dbReference type="EMBL" id="CAJJDM010000106">
    <property type="protein sequence ID" value="CAD8097013.1"/>
    <property type="molecule type" value="Genomic_DNA"/>
</dbReference>
<keyword evidence="2" id="KW-1185">Reference proteome</keyword>
<dbReference type="AlphaFoldDB" id="A0A8S1P1Y4"/>
<evidence type="ECO:0000313" key="2">
    <source>
        <dbReference type="Proteomes" id="UP000688137"/>
    </source>
</evidence>
<dbReference type="Proteomes" id="UP000688137">
    <property type="component" value="Unassembled WGS sequence"/>
</dbReference>